<feature type="domain" description="Protein kinase" evidence="21">
    <location>
        <begin position="354"/>
        <end position="646"/>
    </location>
</feature>
<dbReference type="GO" id="GO:0005524">
    <property type="term" value="F:ATP binding"/>
    <property type="evidence" value="ECO:0007669"/>
    <property type="project" value="UniProtKB-KW"/>
</dbReference>
<keyword evidence="14 20" id="KW-1133">Transmembrane helix</keyword>
<keyword evidence="15 20" id="KW-0472">Membrane</keyword>
<dbReference type="Pfam" id="PF13855">
    <property type="entry name" value="LRR_8"/>
    <property type="match status" value="2"/>
</dbReference>
<keyword evidence="6" id="KW-0433">Leucine-rich repeat</keyword>
<dbReference type="EC" id="2.7.11.1" evidence="2"/>
<evidence type="ECO:0000256" key="8">
    <source>
        <dbReference type="ARBA" id="ARBA00022692"/>
    </source>
</evidence>
<dbReference type="InterPro" id="IPR032675">
    <property type="entry name" value="LRR_dom_sf"/>
</dbReference>
<dbReference type="PROSITE" id="PS50011">
    <property type="entry name" value="PROTEIN_KINASE_DOM"/>
    <property type="match status" value="1"/>
</dbReference>
<dbReference type="PANTHER" id="PTHR48053">
    <property type="entry name" value="LEUCINE RICH REPEAT FAMILY PROTEIN, EXPRESSED"/>
    <property type="match status" value="1"/>
</dbReference>
<evidence type="ECO:0000256" key="15">
    <source>
        <dbReference type="ARBA" id="ARBA00023136"/>
    </source>
</evidence>
<keyword evidence="4" id="KW-0723">Serine/threonine-protein kinase</keyword>
<dbReference type="FunFam" id="3.30.200.20:FF:001009">
    <property type="entry name" value="LRR receptor-like serine/threonine-protein kinase FLS2"/>
    <property type="match status" value="1"/>
</dbReference>
<keyword evidence="5" id="KW-0597">Phosphoprotein</keyword>
<dbReference type="Pfam" id="PF00560">
    <property type="entry name" value="LRR_1"/>
    <property type="match status" value="2"/>
</dbReference>
<dbReference type="PANTHER" id="PTHR48053:SF152">
    <property type="entry name" value="(WILD MALAYSIAN BANANA) HYPOTHETICAL PROTEIN"/>
    <property type="match status" value="1"/>
</dbReference>
<evidence type="ECO:0000256" key="9">
    <source>
        <dbReference type="ARBA" id="ARBA00022729"/>
    </source>
</evidence>
<evidence type="ECO:0000256" key="6">
    <source>
        <dbReference type="ARBA" id="ARBA00022614"/>
    </source>
</evidence>
<evidence type="ECO:0000256" key="18">
    <source>
        <dbReference type="ARBA" id="ARBA00047899"/>
    </source>
</evidence>
<evidence type="ECO:0000313" key="23">
    <source>
        <dbReference type="Proteomes" id="UP001180020"/>
    </source>
</evidence>
<dbReference type="SMART" id="SM00369">
    <property type="entry name" value="LRR_TYP"/>
    <property type="match status" value="7"/>
</dbReference>
<evidence type="ECO:0000256" key="14">
    <source>
        <dbReference type="ARBA" id="ARBA00022989"/>
    </source>
</evidence>
<evidence type="ECO:0000256" key="3">
    <source>
        <dbReference type="ARBA" id="ARBA00022475"/>
    </source>
</evidence>
<comment type="catalytic activity">
    <reaction evidence="18">
        <text>L-threonyl-[protein] + ATP = O-phospho-L-threonyl-[protein] + ADP + H(+)</text>
        <dbReference type="Rhea" id="RHEA:46608"/>
        <dbReference type="Rhea" id="RHEA-COMP:11060"/>
        <dbReference type="Rhea" id="RHEA-COMP:11605"/>
        <dbReference type="ChEBI" id="CHEBI:15378"/>
        <dbReference type="ChEBI" id="CHEBI:30013"/>
        <dbReference type="ChEBI" id="CHEBI:30616"/>
        <dbReference type="ChEBI" id="CHEBI:61977"/>
        <dbReference type="ChEBI" id="CHEBI:456216"/>
        <dbReference type="EC" id="2.7.11.1"/>
    </reaction>
</comment>
<dbReference type="FunFam" id="3.80.10.10:FF:000722">
    <property type="entry name" value="Leucine-rich repeat receptor-like protein kinase"/>
    <property type="match status" value="1"/>
</dbReference>
<dbReference type="FunFam" id="1.10.510.10:FF:000358">
    <property type="entry name" value="Putative leucine-rich repeat receptor-like serine/threonine-protein kinase"/>
    <property type="match status" value="1"/>
</dbReference>
<keyword evidence="11" id="KW-0547">Nucleotide-binding</keyword>
<evidence type="ECO:0000256" key="12">
    <source>
        <dbReference type="ARBA" id="ARBA00022777"/>
    </source>
</evidence>
<sequence length="646" mass="70924">MLYDLRYLSLKSNSLDGEIVKEIGLNLGGNAFEGEFPDQLFALAALDVLNLSDNMFTGPIPNRISMLRSLSRLDLHGNQFNGSVPDALSSLDGLISLDLSNNRFSGSIRAFAGLKNLQLYLNLSNNGFSGSIPGELGGLEMVQAIELSNNNITGQIPASIKGCRNLHLLDLASNSLSGQIPDDIFSQLDLLTSLNLSNNKLEGKLPSNIAELAHLSSLDLSHNQFDGRIPEGLSNLTSLGYLNLSFNQFEGPVPSNGVFKNLNWTSLEGNSGLCGARFLEHCASNHRASKKLVFALAGVLCVLLFVLVIASIIIARRCKKRRKSSFRESELDYPIVLSLRRFTREELETATDAFSDDNIIGSSALSVVYKGSLEDGRVVVVKRLNHQQFPAESEKSFHNELKTLSQLRHKNLVRIVGYAWESMKFKALVLDYMEKGSLDPVIHGEGTESARWGLSERVKVLVSVANGLDYLHAGFDFPIVHCDLKPTNILLDRDWEAHVSDFGTARMLGVRLDDASGRSSTSAFQGTIGYLAPEFAYMGRVTTKADVFSFGVVMMEFLTKVRPTACIEKEGAPLTLQEFVRGALSEGVEGALQVVDRDLIYCTTTQLEEEKVFALLELALSCTRSAPEDRPEMKEVLSVLSKICND</sequence>
<dbReference type="PROSITE" id="PS00108">
    <property type="entry name" value="PROTEIN_KINASE_ST"/>
    <property type="match status" value="1"/>
</dbReference>
<dbReference type="InterPro" id="IPR008271">
    <property type="entry name" value="Ser/Thr_kinase_AS"/>
</dbReference>
<dbReference type="Gene3D" id="3.80.10.10">
    <property type="entry name" value="Ribonuclease Inhibitor"/>
    <property type="match status" value="1"/>
</dbReference>
<proteinExistence type="predicted"/>
<dbReference type="FunFam" id="3.80.10.10:FF:000041">
    <property type="entry name" value="LRR receptor-like serine/threonine-protein kinase ERECTA"/>
    <property type="match status" value="1"/>
</dbReference>
<dbReference type="SMART" id="SM00220">
    <property type="entry name" value="S_TKc"/>
    <property type="match status" value="1"/>
</dbReference>
<keyword evidence="3" id="KW-1003">Cell membrane</keyword>
<dbReference type="PRINTS" id="PR00019">
    <property type="entry name" value="LEURICHRPT"/>
</dbReference>
<dbReference type="SUPFAM" id="SSF56112">
    <property type="entry name" value="Protein kinase-like (PK-like)"/>
    <property type="match status" value="1"/>
</dbReference>
<keyword evidence="12 22" id="KW-0418">Kinase</keyword>
<evidence type="ECO:0000256" key="10">
    <source>
        <dbReference type="ARBA" id="ARBA00022737"/>
    </source>
</evidence>
<protein>
    <recommendedName>
        <fullName evidence="2">non-specific serine/threonine protein kinase</fullName>
        <ecNumber evidence="2">2.7.11.1</ecNumber>
    </recommendedName>
</protein>
<dbReference type="GO" id="GO:0004674">
    <property type="term" value="F:protein serine/threonine kinase activity"/>
    <property type="evidence" value="ECO:0007669"/>
    <property type="project" value="UniProtKB-KW"/>
</dbReference>
<dbReference type="Gene3D" id="3.30.200.20">
    <property type="entry name" value="Phosphorylase Kinase, domain 1"/>
    <property type="match status" value="1"/>
</dbReference>
<keyword evidence="16 22" id="KW-0675">Receptor</keyword>
<feature type="transmembrane region" description="Helical" evidence="20">
    <location>
        <begin position="292"/>
        <end position="315"/>
    </location>
</feature>
<name>A0AAV9E3P1_ACOCL</name>
<keyword evidence="23" id="KW-1185">Reference proteome</keyword>
<evidence type="ECO:0000256" key="2">
    <source>
        <dbReference type="ARBA" id="ARBA00012513"/>
    </source>
</evidence>
<dbReference type="AlphaFoldDB" id="A0AAV9E3P1"/>
<dbReference type="InterPro" id="IPR011009">
    <property type="entry name" value="Kinase-like_dom_sf"/>
</dbReference>
<dbReference type="Pfam" id="PF00069">
    <property type="entry name" value="Pkinase"/>
    <property type="match status" value="1"/>
</dbReference>
<reference evidence="22" key="2">
    <citation type="submission" date="2023-06" db="EMBL/GenBank/DDBJ databases">
        <authorList>
            <person name="Ma L."/>
            <person name="Liu K.-W."/>
            <person name="Li Z."/>
            <person name="Hsiao Y.-Y."/>
            <person name="Qi Y."/>
            <person name="Fu T."/>
            <person name="Tang G."/>
            <person name="Zhang D."/>
            <person name="Sun W.-H."/>
            <person name="Liu D.-K."/>
            <person name="Li Y."/>
            <person name="Chen G.-Z."/>
            <person name="Liu X.-D."/>
            <person name="Liao X.-Y."/>
            <person name="Jiang Y.-T."/>
            <person name="Yu X."/>
            <person name="Hao Y."/>
            <person name="Huang J."/>
            <person name="Zhao X.-W."/>
            <person name="Ke S."/>
            <person name="Chen Y.-Y."/>
            <person name="Wu W.-L."/>
            <person name="Hsu J.-L."/>
            <person name="Lin Y.-F."/>
            <person name="Huang M.-D."/>
            <person name="Li C.-Y."/>
            <person name="Huang L."/>
            <person name="Wang Z.-W."/>
            <person name="Zhao X."/>
            <person name="Zhong W.-Y."/>
            <person name="Peng D.-H."/>
            <person name="Ahmad S."/>
            <person name="Lan S."/>
            <person name="Zhang J.-S."/>
            <person name="Tsai W.-C."/>
            <person name="Van De Peer Y."/>
            <person name="Liu Z.-J."/>
        </authorList>
    </citation>
    <scope>NUCLEOTIDE SEQUENCE</scope>
    <source>
        <strain evidence="22">CP</strain>
        <tissue evidence="22">Leaves</tissue>
    </source>
</reference>
<comment type="subcellular location">
    <subcellularLocation>
        <location evidence="1">Cell membrane</location>
        <topology evidence="1">Single-pass type I membrane protein</topology>
    </subcellularLocation>
</comment>
<dbReference type="InterPro" id="IPR001611">
    <property type="entry name" value="Leu-rich_rpt"/>
</dbReference>
<evidence type="ECO:0000256" key="13">
    <source>
        <dbReference type="ARBA" id="ARBA00022840"/>
    </source>
</evidence>
<evidence type="ECO:0000256" key="17">
    <source>
        <dbReference type="ARBA" id="ARBA00023180"/>
    </source>
</evidence>
<keyword evidence="7" id="KW-0808">Transferase</keyword>
<evidence type="ECO:0000256" key="20">
    <source>
        <dbReference type="SAM" id="Phobius"/>
    </source>
</evidence>
<evidence type="ECO:0000256" key="11">
    <source>
        <dbReference type="ARBA" id="ARBA00022741"/>
    </source>
</evidence>
<keyword evidence="9" id="KW-0732">Signal</keyword>
<dbReference type="CDD" id="cd14066">
    <property type="entry name" value="STKc_IRAK"/>
    <property type="match status" value="1"/>
</dbReference>
<evidence type="ECO:0000256" key="7">
    <source>
        <dbReference type="ARBA" id="ARBA00022679"/>
    </source>
</evidence>
<evidence type="ECO:0000256" key="4">
    <source>
        <dbReference type="ARBA" id="ARBA00022527"/>
    </source>
</evidence>
<evidence type="ECO:0000259" key="21">
    <source>
        <dbReference type="PROSITE" id="PS50011"/>
    </source>
</evidence>
<evidence type="ECO:0000256" key="5">
    <source>
        <dbReference type="ARBA" id="ARBA00022553"/>
    </source>
</evidence>
<comment type="caution">
    <text evidence="22">The sequence shown here is derived from an EMBL/GenBank/DDBJ whole genome shotgun (WGS) entry which is preliminary data.</text>
</comment>
<keyword evidence="17" id="KW-0325">Glycoprotein</keyword>
<dbReference type="EMBL" id="JAUJYO010000009">
    <property type="protein sequence ID" value="KAK1307629.1"/>
    <property type="molecule type" value="Genomic_DNA"/>
</dbReference>
<evidence type="ECO:0000256" key="1">
    <source>
        <dbReference type="ARBA" id="ARBA00004251"/>
    </source>
</evidence>
<dbReference type="FunFam" id="3.80.10.10:FF:000356">
    <property type="entry name" value="LRR receptor-like serine/threonine-protein kinase"/>
    <property type="match status" value="1"/>
</dbReference>
<keyword evidence="13" id="KW-0067">ATP-binding</keyword>
<evidence type="ECO:0000313" key="22">
    <source>
        <dbReference type="EMBL" id="KAK1307629.1"/>
    </source>
</evidence>
<reference evidence="22" key="1">
    <citation type="journal article" date="2023" name="Nat. Commun.">
        <title>Diploid and tetraploid genomes of Acorus and the evolution of monocots.</title>
        <authorList>
            <person name="Ma L."/>
            <person name="Liu K.W."/>
            <person name="Li Z."/>
            <person name="Hsiao Y.Y."/>
            <person name="Qi Y."/>
            <person name="Fu T."/>
            <person name="Tang G.D."/>
            <person name="Zhang D."/>
            <person name="Sun W.H."/>
            <person name="Liu D.K."/>
            <person name="Li Y."/>
            <person name="Chen G.Z."/>
            <person name="Liu X.D."/>
            <person name="Liao X.Y."/>
            <person name="Jiang Y.T."/>
            <person name="Yu X."/>
            <person name="Hao Y."/>
            <person name="Huang J."/>
            <person name="Zhao X.W."/>
            <person name="Ke S."/>
            <person name="Chen Y.Y."/>
            <person name="Wu W.L."/>
            <person name="Hsu J.L."/>
            <person name="Lin Y.F."/>
            <person name="Huang M.D."/>
            <person name="Li C.Y."/>
            <person name="Huang L."/>
            <person name="Wang Z.W."/>
            <person name="Zhao X."/>
            <person name="Zhong W.Y."/>
            <person name="Peng D.H."/>
            <person name="Ahmad S."/>
            <person name="Lan S."/>
            <person name="Zhang J.S."/>
            <person name="Tsai W.C."/>
            <person name="Van de Peer Y."/>
            <person name="Liu Z.J."/>
        </authorList>
    </citation>
    <scope>NUCLEOTIDE SEQUENCE</scope>
    <source>
        <strain evidence="22">CP</strain>
    </source>
</reference>
<dbReference type="Gene3D" id="1.10.510.10">
    <property type="entry name" value="Transferase(Phosphotransferase) domain 1"/>
    <property type="match status" value="1"/>
</dbReference>
<keyword evidence="8 20" id="KW-0812">Transmembrane</keyword>
<dbReference type="InterPro" id="IPR000719">
    <property type="entry name" value="Prot_kinase_dom"/>
</dbReference>
<accession>A0AAV9E3P1</accession>
<dbReference type="InterPro" id="IPR051716">
    <property type="entry name" value="Plant_RL_S/T_kinase"/>
</dbReference>
<dbReference type="GO" id="GO:0005886">
    <property type="term" value="C:plasma membrane"/>
    <property type="evidence" value="ECO:0007669"/>
    <property type="project" value="UniProtKB-SubCell"/>
</dbReference>
<dbReference type="SUPFAM" id="SSF52058">
    <property type="entry name" value="L domain-like"/>
    <property type="match status" value="1"/>
</dbReference>
<comment type="catalytic activity">
    <reaction evidence="19">
        <text>L-seryl-[protein] + ATP = O-phospho-L-seryl-[protein] + ADP + H(+)</text>
        <dbReference type="Rhea" id="RHEA:17989"/>
        <dbReference type="Rhea" id="RHEA-COMP:9863"/>
        <dbReference type="Rhea" id="RHEA-COMP:11604"/>
        <dbReference type="ChEBI" id="CHEBI:15378"/>
        <dbReference type="ChEBI" id="CHEBI:29999"/>
        <dbReference type="ChEBI" id="CHEBI:30616"/>
        <dbReference type="ChEBI" id="CHEBI:83421"/>
        <dbReference type="ChEBI" id="CHEBI:456216"/>
        <dbReference type="EC" id="2.7.11.1"/>
    </reaction>
</comment>
<gene>
    <name evidence="22" type="primary">FLS2</name>
    <name evidence="22" type="ORF">QJS10_CPA09g01133</name>
</gene>
<keyword evidence="10" id="KW-0677">Repeat</keyword>
<evidence type="ECO:0000256" key="16">
    <source>
        <dbReference type="ARBA" id="ARBA00023170"/>
    </source>
</evidence>
<dbReference type="InterPro" id="IPR003591">
    <property type="entry name" value="Leu-rich_rpt_typical-subtyp"/>
</dbReference>
<organism evidence="22 23">
    <name type="scientific">Acorus calamus</name>
    <name type="common">Sweet flag</name>
    <dbReference type="NCBI Taxonomy" id="4465"/>
    <lineage>
        <taxon>Eukaryota</taxon>
        <taxon>Viridiplantae</taxon>
        <taxon>Streptophyta</taxon>
        <taxon>Embryophyta</taxon>
        <taxon>Tracheophyta</taxon>
        <taxon>Spermatophyta</taxon>
        <taxon>Magnoliopsida</taxon>
        <taxon>Liliopsida</taxon>
        <taxon>Acoraceae</taxon>
        <taxon>Acorus</taxon>
    </lineage>
</organism>
<evidence type="ECO:0000256" key="19">
    <source>
        <dbReference type="ARBA" id="ARBA00048679"/>
    </source>
</evidence>
<dbReference type="Proteomes" id="UP001180020">
    <property type="component" value="Unassembled WGS sequence"/>
</dbReference>